<reference evidence="16" key="1">
    <citation type="journal article" date="2023" name="Genome Biol. Evol.">
        <title>First Whole Genome Sequence and Flow Cytometry Genome Size Data for the Lichen-Forming Fungus Ramalina farinacea (Ascomycota).</title>
        <authorList>
            <person name="Llewellyn T."/>
            <person name="Mian S."/>
            <person name="Hill R."/>
            <person name="Leitch I.J."/>
            <person name="Gaya E."/>
        </authorList>
    </citation>
    <scope>NUCLEOTIDE SEQUENCE</scope>
    <source>
        <strain evidence="16">LIQ254RAFAR</strain>
    </source>
</reference>
<evidence type="ECO:0000256" key="2">
    <source>
        <dbReference type="ARBA" id="ARBA00006278"/>
    </source>
</evidence>
<keyword evidence="6 14" id="KW-0812">Transmembrane</keyword>
<evidence type="ECO:0000256" key="9">
    <source>
        <dbReference type="ARBA" id="ARBA00023002"/>
    </source>
</evidence>
<dbReference type="Pfam" id="PF08022">
    <property type="entry name" value="FAD_binding_8"/>
    <property type="match status" value="1"/>
</dbReference>
<evidence type="ECO:0000256" key="8">
    <source>
        <dbReference type="ARBA" id="ARBA00022989"/>
    </source>
</evidence>
<dbReference type="InterPro" id="IPR013121">
    <property type="entry name" value="Fe_red_NAD-bd_6"/>
</dbReference>
<keyword evidence="7" id="KW-0249">Electron transport</keyword>
<keyword evidence="8 14" id="KW-1133">Transmembrane helix</keyword>
<sequence>MPHLPNPLTGPTLTQFTRSLTKRINVPLKSNSPPGLIAASKQDPWSQSGKYALGFVYFSIILFALTMALHWYRFWTDKIGRATHKENLEILSSKGSSPDMDFEMNNMPTNSSTRKFFPRDDMDSPEEKGHRLQAEKEEQPISLTWGPFNDLVAFVRFVVYRPIPPIRYGKKKEFHFPGIGATAIVAAAMIFVTLYTFVPQPLYYTSIGFGSPPLAIRAGMIAVAMMPWIIALSMKANAITWMTGIGPERLNVLHRWGAYVMLFLSLVHTIPFYVTPVWDQGGLRAFKTFFNQPYYIYGTGVAALVPLCVLCLHSLPFLRRWSYELFVTLHVPISIVYLGMLFWHCNNYLTSWAYLWATLAIWLLSWCSRVFFLNWTNPRRLSWLIGEEAAITVLQENAVKVTIPTERKWTPGQYVYLRMPGISVFENHPFTIASLWSPDFPSGYGDNYKDMTLVFRPFGGFTRKVFDRGLNDPPEKTYRAFIDGPYGGMRRDLASFDTVVLFAGGSGITAIVSHLLDLIKKMRDSKAVTKKIHVVWALRRPQTLEWFKEELRICKESAPPESVHCQFFITAAKRPPPGGAMAKIPPSPSRPFQDQIHKQIDSTFAGIASKRNSALIQEAAGNDPEKLDELKAENEDAITGLPHPTFLPAPKKAATAPGKPRHKPQLSLNTSASLAPPPANPGAGGGGFEFGFPSTPTLLQKNIMRFAFLPSINPKKASWSTEYGRPDIPFMLKEMEREFGRKTCVFVCGPPSMRMDVQRCVAGMQRGVWERGRKVEREEVYLHTENYAL</sequence>
<dbReference type="Proteomes" id="UP001161017">
    <property type="component" value="Unassembled WGS sequence"/>
</dbReference>
<dbReference type="Pfam" id="PF01794">
    <property type="entry name" value="Ferric_reduct"/>
    <property type="match status" value="1"/>
</dbReference>
<dbReference type="SFLD" id="SFLDG01168">
    <property type="entry name" value="Ferric_reductase_subgroup_(FRE"/>
    <property type="match status" value="1"/>
</dbReference>
<dbReference type="GO" id="GO:0006826">
    <property type="term" value="P:iron ion transport"/>
    <property type="evidence" value="ECO:0007669"/>
    <property type="project" value="TreeGrafter"/>
</dbReference>
<evidence type="ECO:0000256" key="14">
    <source>
        <dbReference type="SAM" id="Phobius"/>
    </source>
</evidence>
<evidence type="ECO:0000256" key="10">
    <source>
        <dbReference type="ARBA" id="ARBA00023065"/>
    </source>
</evidence>
<evidence type="ECO:0000256" key="7">
    <source>
        <dbReference type="ARBA" id="ARBA00022982"/>
    </source>
</evidence>
<evidence type="ECO:0000256" key="5">
    <source>
        <dbReference type="ARBA" id="ARBA00022475"/>
    </source>
</evidence>
<evidence type="ECO:0000256" key="11">
    <source>
        <dbReference type="ARBA" id="ARBA00023136"/>
    </source>
</evidence>
<dbReference type="EMBL" id="JAPUFD010000020">
    <property type="protein sequence ID" value="MDI1492677.1"/>
    <property type="molecule type" value="Genomic_DNA"/>
</dbReference>
<evidence type="ECO:0000259" key="15">
    <source>
        <dbReference type="PROSITE" id="PS51384"/>
    </source>
</evidence>
<dbReference type="InterPro" id="IPR013130">
    <property type="entry name" value="Fe3_Rdtase_TM_dom"/>
</dbReference>
<dbReference type="SUPFAM" id="SSF63380">
    <property type="entry name" value="Riboflavin synthase domain-like"/>
    <property type="match status" value="1"/>
</dbReference>
<feature type="transmembrane region" description="Helical" evidence="14">
    <location>
        <begin position="218"/>
        <end position="236"/>
    </location>
</feature>
<dbReference type="InterPro" id="IPR051410">
    <property type="entry name" value="Ferric/Cupric_Reductase"/>
</dbReference>
<dbReference type="GO" id="GO:0005886">
    <property type="term" value="C:plasma membrane"/>
    <property type="evidence" value="ECO:0007669"/>
    <property type="project" value="UniProtKB-SubCell"/>
</dbReference>
<name>A0AA43U1N4_9LECA</name>
<feature type="transmembrane region" description="Helical" evidence="14">
    <location>
        <begin position="294"/>
        <end position="318"/>
    </location>
</feature>
<dbReference type="InterPro" id="IPR039261">
    <property type="entry name" value="FNR_nucleotide-bd"/>
</dbReference>
<feature type="domain" description="FAD-binding FR-type" evidence="15">
    <location>
        <begin position="378"/>
        <end position="492"/>
    </location>
</feature>
<comment type="caution">
    <text evidence="16">The sequence shown here is derived from an EMBL/GenBank/DDBJ whole genome shotgun (WGS) entry which is preliminary data.</text>
</comment>
<gene>
    <name evidence="16" type="ORF">OHK93_004459</name>
</gene>
<dbReference type="InterPro" id="IPR017938">
    <property type="entry name" value="Riboflavin_synthase-like_b-brl"/>
</dbReference>
<dbReference type="SFLD" id="SFLDS00052">
    <property type="entry name" value="Ferric_Reductase_Domain"/>
    <property type="match status" value="1"/>
</dbReference>
<dbReference type="SUPFAM" id="SSF52343">
    <property type="entry name" value="Ferredoxin reductase-like, C-terminal NADP-linked domain"/>
    <property type="match status" value="1"/>
</dbReference>
<evidence type="ECO:0000256" key="6">
    <source>
        <dbReference type="ARBA" id="ARBA00022692"/>
    </source>
</evidence>
<evidence type="ECO:0000313" key="16">
    <source>
        <dbReference type="EMBL" id="MDI1492677.1"/>
    </source>
</evidence>
<keyword evidence="5" id="KW-1003">Cell membrane</keyword>
<organism evidence="16 17">
    <name type="scientific">Ramalina farinacea</name>
    <dbReference type="NCBI Taxonomy" id="258253"/>
    <lineage>
        <taxon>Eukaryota</taxon>
        <taxon>Fungi</taxon>
        <taxon>Dikarya</taxon>
        <taxon>Ascomycota</taxon>
        <taxon>Pezizomycotina</taxon>
        <taxon>Lecanoromycetes</taxon>
        <taxon>OSLEUM clade</taxon>
        <taxon>Lecanoromycetidae</taxon>
        <taxon>Lecanorales</taxon>
        <taxon>Lecanorineae</taxon>
        <taxon>Ramalinaceae</taxon>
        <taxon>Ramalina</taxon>
    </lineage>
</organism>
<evidence type="ECO:0000256" key="4">
    <source>
        <dbReference type="ARBA" id="ARBA00022448"/>
    </source>
</evidence>
<proteinExistence type="inferred from homology"/>
<accession>A0AA43U1N4</accession>
<feature type="transmembrane region" description="Helical" evidence="14">
    <location>
        <begin position="256"/>
        <end position="274"/>
    </location>
</feature>
<keyword evidence="4" id="KW-0813">Transport</keyword>
<comment type="similarity">
    <text evidence="2">Belongs to the ferric reductase (FRE) family.</text>
</comment>
<dbReference type="CDD" id="cd06186">
    <property type="entry name" value="NOX_Duox_like_FAD_NADP"/>
    <property type="match status" value="1"/>
</dbReference>
<evidence type="ECO:0000256" key="12">
    <source>
        <dbReference type="ARBA" id="ARBA00048483"/>
    </source>
</evidence>
<dbReference type="InterPro" id="IPR013112">
    <property type="entry name" value="FAD-bd_8"/>
</dbReference>
<feature type="compositionally biased region" description="Low complexity" evidence="13">
    <location>
        <begin position="648"/>
        <end position="658"/>
    </location>
</feature>
<evidence type="ECO:0000256" key="13">
    <source>
        <dbReference type="SAM" id="MobiDB-lite"/>
    </source>
</evidence>
<dbReference type="AlphaFoldDB" id="A0AA43U1N4"/>
<comment type="catalytic activity">
    <reaction evidence="12">
        <text>2 a Fe(II)-siderophore + NADP(+) + H(+) = 2 a Fe(III)-siderophore + NADPH</text>
        <dbReference type="Rhea" id="RHEA:28795"/>
        <dbReference type="Rhea" id="RHEA-COMP:11342"/>
        <dbReference type="Rhea" id="RHEA-COMP:11344"/>
        <dbReference type="ChEBI" id="CHEBI:15378"/>
        <dbReference type="ChEBI" id="CHEBI:29033"/>
        <dbReference type="ChEBI" id="CHEBI:29034"/>
        <dbReference type="ChEBI" id="CHEBI:57783"/>
        <dbReference type="ChEBI" id="CHEBI:58349"/>
        <dbReference type="EC" id="1.16.1.9"/>
    </reaction>
</comment>
<feature type="transmembrane region" description="Helical" evidence="14">
    <location>
        <begin position="51"/>
        <end position="72"/>
    </location>
</feature>
<feature type="transmembrane region" description="Helical" evidence="14">
    <location>
        <begin position="349"/>
        <end position="372"/>
    </location>
</feature>
<feature type="transmembrane region" description="Helical" evidence="14">
    <location>
        <begin position="499"/>
        <end position="516"/>
    </location>
</feature>
<feature type="transmembrane region" description="Helical" evidence="14">
    <location>
        <begin position="176"/>
        <end position="198"/>
    </location>
</feature>
<feature type="region of interest" description="Disordered" evidence="13">
    <location>
        <begin position="640"/>
        <end position="687"/>
    </location>
</feature>
<keyword evidence="17" id="KW-1185">Reference proteome</keyword>
<dbReference type="PANTHER" id="PTHR32361:SF23">
    <property type="entry name" value="FERRIC-CHELATE REDUCTASE"/>
    <property type="match status" value="1"/>
</dbReference>
<dbReference type="Gene3D" id="3.40.50.80">
    <property type="entry name" value="Nucleotide-binding domain of ferredoxin-NADP reductase (FNR) module"/>
    <property type="match status" value="2"/>
</dbReference>
<keyword evidence="11 14" id="KW-0472">Membrane</keyword>
<keyword evidence="10" id="KW-0406">Ion transport</keyword>
<dbReference type="GO" id="GO:0052851">
    <property type="term" value="F:ferric-chelate reductase (NADPH) activity"/>
    <property type="evidence" value="ECO:0007669"/>
    <property type="project" value="UniProtKB-EC"/>
</dbReference>
<evidence type="ECO:0000256" key="1">
    <source>
        <dbReference type="ARBA" id="ARBA00004651"/>
    </source>
</evidence>
<dbReference type="Pfam" id="PF08030">
    <property type="entry name" value="NAD_binding_6"/>
    <property type="match status" value="1"/>
</dbReference>
<dbReference type="PROSITE" id="PS51384">
    <property type="entry name" value="FAD_FR"/>
    <property type="match status" value="1"/>
</dbReference>
<dbReference type="GO" id="GO:0006879">
    <property type="term" value="P:intracellular iron ion homeostasis"/>
    <property type="evidence" value="ECO:0007669"/>
    <property type="project" value="TreeGrafter"/>
</dbReference>
<feature type="transmembrane region" description="Helical" evidence="14">
    <location>
        <begin position="325"/>
        <end position="343"/>
    </location>
</feature>
<keyword evidence="9" id="KW-0560">Oxidoreductase</keyword>
<dbReference type="PANTHER" id="PTHR32361">
    <property type="entry name" value="FERRIC/CUPRIC REDUCTASE TRANSMEMBRANE COMPONENT"/>
    <property type="match status" value="1"/>
</dbReference>
<dbReference type="InterPro" id="IPR017927">
    <property type="entry name" value="FAD-bd_FR_type"/>
</dbReference>
<evidence type="ECO:0000256" key="3">
    <source>
        <dbReference type="ARBA" id="ARBA00012668"/>
    </source>
</evidence>
<protein>
    <recommendedName>
        <fullName evidence="3">ferric-chelate reductase (NADPH)</fullName>
        <ecNumber evidence="3">1.16.1.9</ecNumber>
    </recommendedName>
</protein>
<evidence type="ECO:0000313" key="17">
    <source>
        <dbReference type="Proteomes" id="UP001161017"/>
    </source>
</evidence>
<comment type="subcellular location">
    <subcellularLocation>
        <location evidence="1">Cell membrane</location>
        <topology evidence="1">Multi-pass membrane protein</topology>
    </subcellularLocation>
</comment>
<dbReference type="EC" id="1.16.1.9" evidence="3"/>
<dbReference type="GO" id="GO:0015677">
    <property type="term" value="P:copper ion import"/>
    <property type="evidence" value="ECO:0007669"/>
    <property type="project" value="TreeGrafter"/>
</dbReference>